<dbReference type="EMBL" id="CP138896">
    <property type="protein sequence ID" value="WPK25350.1"/>
    <property type="molecule type" value="Genomic_DNA"/>
</dbReference>
<feature type="region of interest" description="Disordered" evidence="1">
    <location>
        <begin position="2521"/>
        <end position="2558"/>
    </location>
</feature>
<dbReference type="InterPro" id="IPR046523">
    <property type="entry name" value="UTP20_dom"/>
</dbReference>
<dbReference type="Proteomes" id="UP001338582">
    <property type="component" value="Chromosome 3"/>
</dbReference>
<dbReference type="GO" id="GO:0030686">
    <property type="term" value="C:90S preribosome"/>
    <property type="evidence" value="ECO:0007669"/>
    <property type="project" value="TreeGrafter"/>
</dbReference>
<dbReference type="Pfam" id="PF07539">
    <property type="entry name" value="UTP20_N"/>
    <property type="match status" value="1"/>
</dbReference>
<dbReference type="InterPro" id="IPR052575">
    <property type="entry name" value="SSU_processome_comp_20"/>
</dbReference>
<dbReference type="RefSeq" id="XP_062877732.1">
    <property type="nucleotide sequence ID" value="XM_063021662.1"/>
</dbReference>
<organism evidence="5 6">
    <name type="scientific">Australozyma saopauloensis</name>
    <dbReference type="NCBI Taxonomy" id="291208"/>
    <lineage>
        <taxon>Eukaryota</taxon>
        <taxon>Fungi</taxon>
        <taxon>Dikarya</taxon>
        <taxon>Ascomycota</taxon>
        <taxon>Saccharomycotina</taxon>
        <taxon>Pichiomycetes</taxon>
        <taxon>Metschnikowiaceae</taxon>
        <taxon>Australozyma</taxon>
    </lineage>
</organism>
<sequence length="2558" mass="290850">MRWPPLHPYTSRSQDEMRDEMGKPLPTQINLQMSTKKKTSTGLERQHAYRSFKERVDLLKIEPARNLAVRASDFVETSHLLVTLEHWKEVNVSGNFTDFLYEVEKLCQTLPQILHHQNAIYSALEKHIRVLDINSLQPLLEILAQFIHDLGPDFMAFYEQFLLLVIDVSQKTNPNDSQNIRNTSNVLEWTFNTLAYAFKYLARTLVLDLGPTFEQLLPVFEMTKKTYVARFCAEALSFLVKKLKQQPLEDLVHRAFNDHKQLLQENLSYREAMIVLFSEAMKNTQNTFHSKSATVFAVLLENAMAAGRDNDSCIDALCDIMLNIIDHGSADACVKFYTSALNHLISVVADNTSLKRLGYVCQVLLSLCFAESGNKVQDWDVIFGVVLAITANFDALYDENDPASAAVLASITSLFATIVRNCNIKYLTRHFSGMAEYLMAKEEGLFFVSFYELLMINAKEKVAGFGATQMLQAVINKASSDKILSRLALCLTKVEQQNPSIKTDITLPHYLSTQLLEAVAKDSQTLANDNDLLALHWKLCLLMFSSELKDKDSILLTLLTNLSASKPSVPAFVHDVIGITLVAAVRGLKHDETATKFMDLFEVFTENLESSRQSTLFLSGATTLLDEVSQLAKDTLRERKSAVISSLTKSLSLPDIKVRRAAAELMRKYLVAINEKVPYVVAQAGIIDNVPLTVENSNDVKMRIRLMLNDYPNQTGLTNSDHLQIANYIVGLLSNGYQPCWQAVNESIQKLAATNVLDELWARFHALLRTDFAAQSNSYWTGDVPFGSDGDVFVGQFQSSHERFAKYFDMLSTTFVLSENDILHDLYEQIIESSTTVQYNALIRNRVIQALSAIPSVAERNGAALIELVIELQDDDHQGWMFKDINALCSIFPKFKRIAKVSNNQELFAAMTKQVSSKDAATQKASLEVLFAWNRPEINKYKDNLLNLLEDKLFRDELQTLVSKSSESKIEDSDREAVVPVVLRLLYGRAKGVTNNNSKNGRKFAIASVLPNLPDEYIRQFLLITAENFDFAEYFETELLPQATQKDLRAMVGYLNMLYEVYVGLGYKFAHVLTYTIQPLLFTLVNAQSVLEQATEDEITIKTAKTIRQLGFKCLNHLFKVTSKTYNWKDEAPLIYERVIKPRLTHFESENAQQPSSMMQMMLSWINSPELVSLYYFDDYAPVNAIVALLSNPIAKDTVRSALLDFCIACFTQKDVHDDQFYSVLALLVDGLLNVLPSIIQNSEDKDINLRASTLLLLIIEGKYVEAHSTKGELIKSCSRALEKPAIQIGINDKVSILLSLASVVEDYDSSMEELSGLYETCSRSLRIYKDRNMRSALVKVFEVFGRKFEDLAIVSELLASLNAFSERRMLEPDYDRRMQAYRKLNEELYSELNVLQWTPIIYSNLFFINDPEEISIRSNAAHTLTRYIDCMNSKTEESAAEYVSFWHSVIVSYLRAGLKKDAEEIRDGYINILAHATRENKHLTELQSMKALLSDDTEEDFFVNFNHVQLGQRQKALKILEANKNQISPECMYHYLLPMTEVYTVCQNERYLNLWNDVNDAWQQLTLILNYKDFRQLFRKHITAAARVSDNENELRDRCRLVVSISRGLKTSFDQIRLGAETDHFHAVPDDIEVVHKQIMDDFLAPIMKLVNIRNDDTIVQRAPLVEAAVNCLLCVSDSVAEASIAGVLTSTCQALRSRTQHIRDAIRKALGKVARILGPKYFRYIVKELKTALSRGSQIHTLSYTLHSILVAVKGEFSTGDLDESALLIVDIIMEDIFGAAGQEKDAEGYVSKMIEVKSKKSYDSAEILTSNINFNRFRAIIDPFKMLMRENLPLKTKKNLDELIKRYATGLNFNLNASKMDVLVLCYELHQQSTSVEEPVKKMRNNKRGSNDDHFLVNLNAKPVRMVNDNSQIMFTLQTLAYELMRTALGKNRNLMTVGNLEGFFPLMSQTLELDNESVLCSLFRVLNLIITLPFAEERDEFFEKAALKAFKIIQDLPSTSPVVSQLSLRYLASIIRHKPTIELNHSSLTYLLTRIIPDLEEPHRQGLAFNFLKAVVLQHIMLPEVYDVMDKVSNIMVLNHTGEIRAMSRSLYFQFLMEYEQGEQKLEKAFKFLVNNLSYPTEDGRLSVMEFMHSIVLKSSPSLLDQLSVSFFVGLSNVLVTDDVRKCREMASELLAFLFRRSATSATLRSMEKLCLAWLNNTNNPLLQRCGLMVYKVYLSEFELGKSTEMDKRALAVIVDVFKRAKNDKSEHTDGSASWEEVYTCMNVWAVLCKEQKDEILSAKYESVWLDLFETLLFPHTWVRLLSARLVGTVLSNLSDVEFEITPQQLQTITYRLLRQLAAPTVSADLGTQVVKNMIQIITKWEQDGTKYIQTAKAESADSEEAPKFELATDFAIDRFCKIMRQERSSLSSNLSSSSAVTASIQLAAMVSQILTPERLKAVAPKIILGLYMIVENKAYTAEENELLELGNECLKILEAKLGTTGYMEAYTEVKIQVTQRREQRRADKAQLAIKAPEAAARRKIKKNERLREKRKHPRDENGYFKPKRRNPIR</sequence>
<feature type="domain" description="U3 small nucleolar RNA-associated protein 20 C-terminal" evidence="4">
    <location>
        <begin position="2304"/>
        <end position="2542"/>
    </location>
</feature>
<dbReference type="KEGG" id="asau:88173726"/>
<accession>A0AAX4HC44</accession>
<dbReference type="SUPFAM" id="SSF48371">
    <property type="entry name" value="ARM repeat"/>
    <property type="match status" value="4"/>
</dbReference>
<evidence type="ECO:0008006" key="7">
    <source>
        <dbReference type="Google" id="ProtNLM"/>
    </source>
</evidence>
<evidence type="ECO:0000259" key="4">
    <source>
        <dbReference type="Pfam" id="PF23099"/>
    </source>
</evidence>
<feature type="domain" description="U3 small nucleolar RNA-associated protein 20 N-terminal" evidence="2">
    <location>
        <begin position="880"/>
        <end position="1462"/>
    </location>
</feature>
<dbReference type="InterPro" id="IPR011430">
    <property type="entry name" value="UTP20_N"/>
</dbReference>
<reference evidence="5 6" key="1">
    <citation type="submission" date="2023-10" db="EMBL/GenBank/DDBJ databases">
        <title>Draft Genome Sequence of Candida saopaulonensis from a very Premature Infant with Sepsis.</title>
        <authorList>
            <person name="Ning Y."/>
            <person name="Dai R."/>
            <person name="Xiao M."/>
            <person name="Xu Y."/>
            <person name="Yan Q."/>
            <person name="Zhang L."/>
        </authorList>
    </citation>
    <scope>NUCLEOTIDE SEQUENCE [LARGE SCALE GENOMIC DNA]</scope>
    <source>
        <strain evidence="5 6">19XY460</strain>
    </source>
</reference>
<evidence type="ECO:0000256" key="1">
    <source>
        <dbReference type="SAM" id="MobiDB-lite"/>
    </source>
</evidence>
<protein>
    <recommendedName>
        <fullName evidence="7">U3 small nucleolar RNA-associated protein 20</fullName>
    </recommendedName>
</protein>
<dbReference type="GO" id="GO:0032040">
    <property type="term" value="C:small-subunit processome"/>
    <property type="evidence" value="ECO:0007669"/>
    <property type="project" value="TreeGrafter"/>
</dbReference>
<dbReference type="PANTHER" id="PTHR17695:SF11">
    <property type="entry name" value="SMALL SUBUNIT PROCESSOME COMPONENT 20 HOMOLOG"/>
    <property type="match status" value="1"/>
</dbReference>
<dbReference type="InterPro" id="IPR016024">
    <property type="entry name" value="ARM-type_fold"/>
</dbReference>
<gene>
    <name evidence="5" type="ORF">PUMCH_002662</name>
</gene>
<evidence type="ECO:0000259" key="3">
    <source>
        <dbReference type="Pfam" id="PF20416"/>
    </source>
</evidence>
<feature type="compositionally biased region" description="Basic and acidic residues" evidence="1">
    <location>
        <begin position="2532"/>
        <end position="2547"/>
    </location>
</feature>
<evidence type="ECO:0000259" key="2">
    <source>
        <dbReference type="Pfam" id="PF07539"/>
    </source>
</evidence>
<feature type="domain" description="U3 small nucleolar RNA-associated protein 20" evidence="3">
    <location>
        <begin position="1658"/>
        <end position="1872"/>
    </location>
</feature>
<dbReference type="PANTHER" id="PTHR17695">
    <property type="entry name" value="SMALL SUBUNIT PROCESSOME COMPONENT 20 HOMOLOG"/>
    <property type="match status" value="1"/>
</dbReference>
<keyword evidence="6" id="KW-1185">Reference proteome</keyword>
<dbReference type="InterPro" id="IPR057525">
    <property type="entry name" value="UTP20_C"/>
</dbReference>
<feature type="compositionally biased region" description="Basic and acidic residues" evidence="1">
    <location>
        <begin position="13"/>
        <end position="22"/>
    </location>
</feature>
<dbReference type="GeneID" id="88173726"/>
<evidence type="ECO:0000313" key="5">
    <source>
        <dbReference type="EMBL" id="WPK25350.1"/>
    </source>
</evidence>
<evidence type="ECO:0000313" key="6">
    <source>
        <dbReference type="Proteomes" id="UP001338582"/>
    </source>
</evidence>
<name>A0AAX4HC44_9ASCO</name>
<dbReference type="Pfam" id="PF23099">
    <property type="entry name" value="UTP20_C"/>
    <property type="match status" value="1"/>
</dbReference>
<dbReference type="Pfam" id="PF20416">
    <property type="entry name" value="UTP20"/>
    <property type="match status" value="1"/>
</dbReference>
<proteinExistence type="predicted"/>
<feature type="region of interest" description="Disordered" evidence="1">
    <location>
        <begin position="1"/>
        <end position="25"/>
    </location>
</feature>